<accession>A0A4Y8SFX7</accession>
<gene>
    <name evidence="2" type="ORF">E2R66_10140</name>
</gene>
<protein>
    <submittedName>
        <fullName evidence="2">Uncharacterized protein</fullName>
    </submittedName>
</protein>
<evidence type="ECO:0000313" key="3">
    <source>
        <dbReference type="Proteomes" id="UP000297540"/>
    </source>
</evidence>
<feature type="coiled-coil region" evidence="1">
    <location>
        <begin position="342"/>
        <end position="379"/>
    </location>
</feature>
<sequence length="540" mass="63427">MSENLGENHFYAMRVIDAAEVHISEAVSGRGYTCLGCGRDMQAVKHKTHVTDFFRHDAKYVKQNNKCTFSDHQYRKHIAIDSLVLEKRIKVPAIYKFNPNNFDDPPMTLKSSDFVYATTVKRNLLFFEDASGLVAIGSELLLDNCIMLFQPDVVLFQDQQPILLVQIVKKFSISEADKANLRRLRINTLQITLPEDSREAIFQSLFQSGRSKWVYTNEQQFTNYLRPSGGNSGRSEPIDEFEKRLHTESVTCRRNQIANLIRSINKCYQSEQYREIESRVTSRLRDERRTVETYRKQRIDLEAAIREDVERHSKDELERIAISQLELDEKRNGFSEDKTDLETRYRDKVAELENDVRTLTEQREEFTRLEHAANNATKETQFAIEREERAISEHVRDTELEFSERLIELSGLTDRIAESIGRAIAGTSGIQRRKDDLPKEFEQLEIDSRQQSDGEIERICREEENLPEWARLEEIELAREFEQLRRRFDNTFTSRDRSDNTRISTTLNTLLNRRTKLADLEYVRRLIESIEKEAYKNWVR</sequence>
<organism evidence="2 3">
    <name type="scientific">Mucilaginibacter psychrotolerans</name>
    <dbReference type="NCBI Taxonomy" id="1524096"/>
    <lineage>
        <taxon>Bacteria</taxon>
        <taxon>Pseudomonadati</taxon>
        <taxon>Bacteroidota</taxon>
        <taxon>Sphingobacteriia</taxon>
        <taxon>Sphingobacteriales</taxon>
        <taxon>Sphingobacteriaceae</taxon>
        <taxon>Mucilaginibacter</taxon>
    </lineage>
</organism>
<keyword evidence="3" id="KW-1185">Reference proteome</keyword>
<reference evidence="2 3" key="1">
    <citation type="journal article" date="2017" name="Int. J. Syst. Evol. Microbiol.">
        <title>Mucilaginibacterpsychrotolerans sp. nov., isolated from peatlands.</title>
        <authorList>
            <person name="Deng Y."/>
            <person name="Shen L."/>
            <person name="Xu B."/>
            <person name="Liu Y."/>
            <person name="Gu Z."/>
            <person name="Liu H."/>
            <person name="Zhou Y."/>
        </authorList>
    </citation>
    <scope>NUCLEOTIDE SEQUENCE [LARGE SCALE GENOMIC DNA]</scope>
    <source>
        <strain evidence="2 3">NH7-4</strain>
    </source>
</reference>
<proteinExistence type="predicted"/>
<dbReference type="EMBL" id="SOZE01000008">
    <property type="protein sequence ID" value="TFF37939.1"/>
    <property type="molecule type" value="Genomic_DNA"/>
</dbReference>
<dbReference type="OrthoDB" id="1075895at2"/>
<evidence type="ECO:0000256" key="1">
    <source>
        <dbReference type="SAM" id="Coils"/>
    </source>
</evidence>
<dbReference type="AlphaFoldDB" id="A0A4Y8SFX7"/>
<keyword evidence="1" id="KW-0175">Coiled coil</keyword>
<evidence type="ECO:0000313" key="2">
    <source>
        <dbReference type="EMBL" id="TFF37939.1"/>
    </source>
</evidence>
<dbReference type="RefSeq" id="WP_133229224.1">
    <property type="nucleotide sequence ID" value="NZ_SOZE01000008.1"/>
</dbReference>
<name>A0A4Y8SFX7_9SPHI</name>
<dbReference type="Proteomes" id="UP000297540">
    <property type="component" value="Unassembled WGS sequence"/>
</dbReference>
<comment type="caution">
    <text evidence="2">The sequence shown here is derived from an EMBL/GenBank/DDBJ whole genome shotgun (WGS) entry which is preliminary data.</text>
</comment>